<keyword evidence="2" id="KW-0560">Oxidoreductase</keyword>
<dbReference type="AlphaFoldDB" id="A0A9W6QU21"/>
<accession>A0A9W6QU21</accession>
<evidence type="ECO:0000313" key="4">
    <source>
        <dbReference type="EMBL" id="GLW94780.1"/>
    </source>
</evidence>
<dbReference type="SUPFAM" id="SSF50129">
    <property type="entry name" value="GroES-like"/>
    <property type="match status" value="1"/>
</dbReference>
<feature type="domain" description="Enoyl reductase (ER)" evidence="3">
    <location>
        <begin position="10"/>
        <end position="315"/>
    </location>
</feature>
<evidence type="ECO:0000256" key="2">
    <source>
        <dbReference type="ARBA" id="ARBA00023002"/>
    </source>
</evidence>
<dbReference type="InterPro" id="IPR011032">
    <property type="entry name" value="GroES-like_sf"/>
</dbReference>
<name>A0A9W6QU21_9PSEU</name>
<dbReference type="Gene3D" id="3.90.180.10">
    <property type="entry name" value="Medium-chain alcohol dehydrogenases, catalytic domain"/>
    <property type="match status" value="1"/>
</dbReference>
<comment type="caution">
    <text evidence="4">The sequence shown here is derived from an EMBL/GenBank/DDBJ whole genome shotgun (WGS) entry which is preliminary data.</text>
</comment>
<dbReference type="InterPro" id="IPR013154">
    <property type="entry name" value="ADH-like_N"/>
</dbReference>
<dbReference type="SUPFAM" id="SSF51735">
    <property type="entry name" value="NAD(P)-binding Rossmann-fold domains"/>
    <property type="match status" value="1"/>
</dbReference>
<evidence type="ECO:0000256" key="1">
    <source>
        <dbReference type="ARBA" id="ARBA00022857"/>
    </source>
</evidence>
<dbReference type="InterPro" id="IPR020843">
    <property type="entry name" value="ER"/>
</dbReference>
<gene>
    <name evidence="4" type="primary">qor</name>
    <name evidence="4" type="ORF">Aglo03_55960</name>
</gene>
<dbReference type="GO" id="GO:0070402">
    <property type="term" value="F:NADPH binding"/>
    <property type="evidence" value="ECO:0007669"/>
    <property type="project" value="TreeGrafter"/>
</dbReference>
<dbReference type="GO" id="GO:0016651">
    <property type="term" value="F:oxidoreductase activity, acting on NAD(P)H"/>
    <property type="evidence" value="ECO:0007669"/>
    <property type="project" value="TreeGrafter"/>
</dbReference>
<dbReference type="PANTHER" id="PTHR48106">
    <property type="entry name" value="QUINONE OXIDOREDUCTASE PIG3-RELATED"/>
    <property type="match status" value="1"/>
</dbReference>
<organism evidence="4 5">
    <name type="scientific">Actinokineospora globicatena</name>
    <dbReference type="NCBI Taxonomy" id="103729"/>
    <lineage>
        <taxon>Bacteria</taxon>
        <taxon>Bacillati</taxon>
        <taxon>Actinomycetota</taxon>
        <taxon>Actinomycetes</taxon>
        <taxon>Pseudonocardiales</taxon>
        <taxon>Pseudonocardiaceae</taxon>
        <taxon>Actinokineospora</taxon>
    </lineage>
</organism>
<dbReference type="InterPro" id="IPR013149">
    <property type="entry name" value="ADH-like_C"/>
</dbReference>
<evidence type="ECO:0000259" key="3">
    <source>
        <dbReference type="SMART" id="SM00829"/>
    </source>
</evidence>
<evidence type="ECO:0000313" key="5">
    <source>
        <dbReference type="Proteomes" id="UP001165042"/>
    </source>
</evidence>
<dbReference type="SMART" id="SM00829">
    <property type="entry name" value="PKS_ER"/>
    <property type="match status" value="1"/>
</dbReference>
<dbReference type="PANTHER" id="PTHR48106:SF18">
    <property type="entry name" value="QUINONE OXIDOREDUCTASE PIG3"/>
    <property type="match status" value="1"/>
</dbReference>
<keyword evidence="1" id="KW-0521">NADP</keyword>
<dbReference type="Pfam" id="PF08240">
    <property type="entry name" value="ADH_N"/>
    <property type="match status" value="1"/>
</dbReference>
<reference evidence="4" key="1">
    <citation type="submission" date="2023-02" db="EMBL/GenBank/DDBJ databases">
        <title>Actinokineospora globicatena NBRC 15670.</title>
        <authorList>
            <person name="Ichikawa N."/>
            <person name="Sato H."/>
            <person name="Tonouchi N."/>
        </authorList>
    </citation>
    <scope>NUCLEOTIDE SEQUENCE</scope>
    <source>
        <strain evidence="4">NBRC 15670</strain>
    </source>
</reference>
<dbReference type="Proteomes" id="UP001165042">
    <property type="component" value="Unassembled WGS sequence"/>
</dbReference>
<dbReference type="EMBL" id="BSSD01000010">
    <property type="protein sequence ID" value="GLW94780.1"/>
    <property type="molecule type" value="Genomic_DNA"/>
</dbReference>
<dbReference type="Pfam" id="PF00107">
    <property type="entry name" value="ADH_zinc_N"/>
    <property type="match status" value="1"/>
</dbReference>
<keyword evidence="5" id="KW-1185">Reference proteome</keyword>
<dbReference type="RefSeq" id="WP_285612733.1">
    <property type="nucleotide sequence ID" value="NZ_BSSD01000010.1"/>
</dbReference>
<dbReference type="Gene3D" id="3.40.50.720">
    <property type="entry name" value="NAD(P)-binding Rossmann-like Domain"/>
    <property type="match status" value="1"/>
</dbReference>
<dbReference type="InterPro" id="IPR036291">
    <property type="entry name" value="NAD(P)-bd_dom_sf"/>
</dbReference>
<protein>
    <submittedName>
        <fullName evidence="4">NADPH:quinone reductase</fullName>
    </submittedName>
</protein>
<sequence>MQQVVTTRPGGPEVLEVQDAPLVRDPAKVLIDVIAAGLGTADSEMAAGQFYSQPKFPFVSGYDLVGRVTETVPGGPAVGTLVAAMPRRGSWASQVQLTPSVLVALPDDVDPIAVAGLITNGVTAWRMAHQVAHVQAGQTVLVHGASGGVGQLLTQIAVQAGASVVGTSSAANLDVVRKLGATALDYRQPVDVHADVIFDHIGGTHLVDSYRHLNRGGTLVSYGNASTADKPNKGLLPYLVILGRIVLWEASRFVGLGKGRRTRLFNVTPNDRFAADLTAVIAAGLTIPTTAYDYRDAATALTDFTAHKIVGKTVLTF</sequence>
<proteinExistence type="predicted"/>